<keyword evidence="2" id="KW-0663">Pyridoxal phosphate</keyword>
<organism evidence="5 6">
    <name type="scientific">Streptomyces halobius</name>
    <dbReference type="NCBI Taxonomy" id="2879846"/>
    <lineage>
        <taxon>Bacteria</taxon>
        <taxon>Bacillati</taxon>
        <taxon>Actinomycetota</taxon>
        <taxon>Actinomycetes</taxon>
        <taxon>Kitasatosporales</taxon>
        <taxon>Streptomycetaceae</taxon>
        <taxon>Streptomyces</taxon>
    </lineage>
</organism>
<dbReference type="PROSITE" id="PS50206">
    <property type="entry name" value="RHODANESE_3"/>
    <property type="match status" value="1"/>
</dbReference>
<keyword evidence="6" id="KW-1185">Reference proteome</keyword>
<proteinExistence type="predicted"/>
<dbReference type="Gene3D" id="3.40.50.1100">
    <property type="match status" value="2"/>
</dbReference>
<reference evidence="5" key="1">
    <citation type="submission" date="2021-10" db="EMBL/GenBank/DDBJ databases">
        <title>Streptomyces nigrumlapis sp.nov.,an antimicrobial producing actinobacterium isolated from Black Gobi rocks.</title>
        <authorList>
            <person name="Wen Y."/>
            <person name="Zhang W."/>
            <person name="Liu X.G."/>
        </authorList>
    </citation>
    <scope>NUCLEOTIDE SEQUENCE</scope>
    <source>
        <strain evidence="5">ST13-2-2</strain>
    </source>
</reference>
<sequence>MRYDSITEAIGSTPLVRIDPAVHGLRNIDLYAKLEMLNPFGSVKDRAAWSMARPGLPAARESGATVVELSSGNTAKALAVIAGMHGLSFKSVTNRMRVPEIKDLLLLLGAEIEELPGQTECLDPTNTEDPLTLFHQKLSEPGGASLHTDQYFNTLNTAAHENGTGPEILADLDGRSPDWFIACVGTAGSSTGVAKVLREHDPAVRVVGLVGEKSDFIPGIRNIDEVNEVGLFDPATYDSIETVSAEEALDGMLTLVRRCGILSGPTGGAAYFGAVRQLRAVDAVLTDDLSREPSAEPNPKPDAGRNASSPRKSPRKTAVFIVCDRVESYLSYVRQRRPELLGRPAVKNSVATLTDAELQTATVIDTADAQKWIAAERPLVVDLRGPFAYAALHIEGAVNIVDELFDELIRPGLPFSRRQPVLLTCPVGEKSARYAALLTRMGHPDVRSLAGGIIAWRDAGAPLVRD</sequence>
<evidence type="ECO:0000313" key="6">
    <source>
        <dbReference type="Proteomes" id="UP000830115"/>
    </source>
</evidence>
<dbReference type="Pfam" id="PF00581">
    <property type="entry name" value="Rhodanese"/>
    <property type="match status" value="1"/>
</dbReference>
<accession>A0ABY4MIR9</accession>
<evidence type="ECO:0000313" key="5">
    <source>
        <dbReference type="EMBL" id="UQA97252.1"/>
    </source>
</evidence>
<dbReference type="InterPro" id="IPR001763">
    <property type="entry name" value="Rhodanese-like_dom"/>
</dbReference>
<feature type="region of interest" description="Disordered" evidence="3">
    <location>
        <begin position="289"/>
        <end position="312"/>
    </location>
</feature>
<evidence type="ECO:0000256" key="2">
    <source>
        <dbReference type="ARBA" id="ARBA00022898"/>
    </source>
</evidence>
<name>A0ABY4MIR9_9ACTN</name>
<dbReference type="CDD" id="cd00158">
    <property type="entry name" value="RHOD"/>
    <property type="match status" value="1"/>
</dbReference>
<dbReference type="EMBL" id="CP086322">
    <property type="protein sequence ID" value="UQA97252.1"/>
    <property type="molecule type" value="Genomic_DNA"/>
</dbReference>
<feature type="domain" description="Rhodanese" evidence="4">
    <location>
        <begin position="374"/>
        <end position="465"/>
    </location>
</feature>
<evidence type="ECO:0000256" key="1">
    <source>
        <dbReference type="ARBA" id="ARBA00001933"/>
    </source>
</evidence>
<gene>
    <name evidence="5" type="ORF">K9S39_40135</name>
</gene>
<evidence type="ECO:0000256" key="3">
    <source>
        <dbReference type="SAM" id="MobiDB-lite"/>
    </source>
</evidence>
<dbReference type="InterPro" id="IPR001926">
    <property type="entry name" value="TrpB-like_PALP"/>
</dbReference>
<dbReference type="Pfam" id="PF00291">
    <property type="entry name" value="PALP"/>
    <property type="match status" value="1"/>
</dbReference>
<dbReference type="SUPFAM" id="SSF52821">
    <property type="entry name" value="Rhodanese/Cell cycle control phosphatase"/>
    <property type="match status" value="1"/>
</dbReference>
<dbReference type="Gene3D" id="3.40.250.10">
    <property type="entry name" value="Rhodanese-like domain"/>
    <property type="match status" value="1"/>
</dbReference>
<dbReference type="SUPFAM" id="SSF53686">
    <property type="entry name" value="Tryptophan synthase beta subunit-like PLP-dependent enzymes"/>
    <property type="match status" value="1"/>
</dbReference>
<dbReference type="SMART" id="SM00450">
    <property type="entry name" value="RHOD"/>
    <property type="match status" value="1"/>
</dbReference>
<dbReference type="PANTHER" id="PTHR10314">
    <property type="entry name" value="CYSTATHIONINE BETA-SYNTHASE"/>
    <property type="match status" value="1"/>
</dbReference>
<dbReference type="InterPro" id="IPR036873">
    <property type="entry name" value="Rhodanese-like_dom_sf"/>
</dbReference>
<protein>
    <submittedName>
        <fullName evidence="5">Pyridoxal-phosphate dependent enzyme</fullName>
    </submittedName>
</protein>
<evidence type="ECO:0000259" key="4">
    <source>
        <dbReference type="PROSITE" id="PS50206"/>
    </source>
</evidence>
<dbReference type="InterPro" id="IPR050214">
    <property type="entry name" value="Cys_Synth/Cystath_Beta-Synth"/>
</dbReference>
<dbReference type="Proteomes" id="UP000830115">
    <property type="component" value="Chromosome"/>
</dbReference>
<comment type="cofactor">
    <cofactor evidence="1">
        <name>pyridoxal 5'-phosphate</name>
        <dbReference type="ChEBI" id="CHEBI:597326"/>
    </cofactor>
</comment>
<dbReference type="InterPro" id="IPR036052">
    <property type="entry name" value="TrpB-like_PALP_sf"/>
</dbReference>
<dbReference type="RefSeq" id="WP_248868176.1">
    <property type="nucleotide sequence ID" value="NZ_CP086322.1"/>
</dbReference>